<evidence type="ECO:0000313" key="2">
    <source>
        <dbReference type="Proteomes" id="UP000198802"/>
    </source>
</evidence>
<evidence type="ECO:0000313" key="1">
    <source>
        <dbReference type="EMBL" id="CUU56377.1"/>
    </source>
</evidence>
<dbReference type="AlphaFoldDB" id="A0A0S4QMA6"/>
<name>A0A0S4QMA6_9ACTN</name>
<reference evidence="2" key="1">
    <citation type="submission" date="2015-11" db="EMBL/GenBank/DDBJ databases">
        <authorList>
            <person name="Varghese N."/>
        </authorList>
    </citation>
    <scope>NUCLEOTIDE SEQUENCE [LARGE SCALE GENOMIC DNA]</scope>
    <source>
        <strain evidence="2">DSM 45899</strain>
    </source>
</reference>
<sequence length="138" mass="14452">MTNRAQILLNSLARSAVGLTALTRPVPIIRLAGVDRVTAEKIAWIARLAGIRDLALGLGLLHAHTTGGKTQPWLVAGLLSDTADTAVLAHATAHHQLPAAYGTVMTLAAGSGAALATTTLTTERDRHRTQEQTGQPPR</sequence>
<evidence type="ECO:0008006" key="3">
    <source>
        <dbReference type="Google" id="ProtNLM"/>
    </source>
</evidence>
<proteinExistence type="predicted"/>
<dbReference type="RefSeq" id="WP_091276489.1">
    <property type="nucleotide sequence ID" value="NZ_FAOZ01000007.1"/>
</dbReference>
<accession>A0A0S4QMA6</accession>
<dbReference type="Proteomes" id="UP000198802">
    <property type="component" value="Unassembled WGS sequence"/>
</dbReference>
<protein>
    <recommendedName>
        <fullName evidence="3">DUF4267 domain-containing protein</fullName>
    </recommendedName>
</protein>
<dbReference type="EMBL" id="FAOZ01000007">
    <property type="protein sequence ID" value="CUU56377.1"/>
    <property type="molecule type" value="Genomic_DNA"/>
</dbReference>
<organism evidence="1 2">
    <name type="scientific">Parafrankia irregularis</name>
    <dbReference type="NCBI Taxonomy" id="795642"/>
    <lineage>
        <taxon>Bacteria</taxon>
        <taxon>Bacillati</taxon>
        <taxon>Actinomycetota</taxon>
        <taxon>Actinomycetes</taxon>
        <taxon>Frankiales</taxon>
        <taxon>Frankiaceae</taxon>
        <taxon>Parafrankia</taxon>
    </lineage>
</organism>
<keyword evidence="2" id="KW-1185">Reference proteome</keyword>
<gene>
    <name evidence="1" type="ORF">Ga0074812_107261</name>
</gene>